<evidence type="ECO:0000256" key="1">
    <source>
        <dbReference type="SAM" id="MobiDB-lite"/>
    </source>
</evidence>
<feature type="signal peptide" evidence="2">
    <location>
        <begin position="1"/>
        <end position="23"/>
    </location>
</feature>
<feature type="compositionally biased region" description="Basic and acidic residues" evidence="1">
    <location>
        <begin position="341"/>
        <end position="354"/>
    </location>
</feature>
<organism evidence="3 4">
    <name type="scientific">Arthrobotrys conoides</name>
    <dbReference type="NCBI Taxonomy" id="74498"/>
    <lineage>
        <taxon>Eukaryota</taxon>
        <taxon>Fungi</taxon>
        <taxon>Dikarya</taxon>
        <taxon>Ascomycota</taxon>
        <taxon>Pezizomycotina</taxon>
        <taxon>Orbiliomycetes</taxon>
        <taxon>Orbiliales</taxon>
        <taxon>Orbiliaceae</taxon>
        <taxon>Arthrobotrys</taxon>
    </lineage>
</organism>
<feature type="region of interest" description="Disordered" evidence="1">
    <location>
        <begin position="277"/>
        <end position="361"/>
    </location>
</feature>
<feature type="chain" id="PRO_5042823439" evidence="2">
    <location>
        <begin position="24"/>
        <end position="361"/>
    </location>
</feature>
<sequence length="361" mass="39488">MRVHPSAVFLLLSLGYAIPGILMASINNHGPVSLENSAIHPPGDLPTDRPEVSLNSPANSHAPGHITASQATDATPSALSQGNIASRKPPVQDTSAIERERAVSSEMFFRFSVICPHPLRMISEEKPMSNYPIIGGYHKYSLRDARDNNARRTRARTAYRMCTSCKCNSNGKMIPDPRPRPTTPGAGMVYCGTSQAVAKCQLWYGCSCEAIMRHPQPDPEITVDEYQDALNNIPALVKIAHADYTWKFSEERSMTWLQPSDAFQDTRGSTEEYLVPGTKEPYSLEGPDQGVPWSGIPNPLLDLGSKLQESSASGLGLARRSSDKGTTHPSTSPHNTNENMPHIKKEVTEEKEPVADGIIDE</sequence>
<protein>
    <submittedName>
        <fullName evidence="3">Uncharacterized protein</fullName>
    </submittedName>
</protein>
<accession>A0AAN8ND73</accession>
<dbReference type="EMBL" id="JAVHJM010000010">
    <property type="protein sequence ID" value="KAK6504343.1"/>
    <property type="molecule type" value="Genomic_DNA"/>
</dbReference>
<keyword evidence="4" id="KW-1185">Reference proteome</keyword>
<evidence type="ECO:0000313" key="3">
    <source>
        <dbReference type="EMBL" id="KAK6504343.1"/>
    </source>
</evidence>
<evidence type="ECO:0000313" key="4">
    <source>
        <dbReference type="Proteomes" id="UP001307849"/>
    </source>
</evidence>
<dbReference type="AlphaFoldDB" id="A0AAN8ND73"/>
<feature type="compositionally biased region" description="Polar residues" evidence="1">
    <location>
        <begin position="327"/>
        <end position="339"/>
    </location>
</feature>
<proteinExistence type="predicted"/>
<dbReference type="Proteomes" id="UP001307849">
    <property type="component" value="Unassembled WGS sequence"/>
</dbReference>
<reference evidence="3 4" key="1">
    <citation type="submission" date="2019-10" db="EMBL/GenBank/DDBJ databases">
        <authorList>
            <person name="Palmer J.M."/>
        </authorList>
    </citation>
    <scope>NUCLEOTIDE SEQUENCE [LARGE SCALE GENOMIC DNA]</scope>
    <source>
        <strain evidence="3 4">TWF506</strain>
    </source>
</reference>
<name>A0AAN8ND73_9PEZI</name>
<comment type="caution">
    <text evidence="3">The sequence shown here is derived from an EMBL/GenBank/DDBJ whole genome shotgun (WGS) entry which is preliminary data.</text>
</comment>
<gene>
    <name evidence="3" type="ORF">TWF506_002546</name>
</gene>
<evidence type="ECO:0000256" key="2">
    <source>
        <dbReference type="SAM" id="SignalP"/>
    </source>
</evidence>
<feature type="region of interest" description="Disordered" evidence="1">
    <location>
        <begin position="35"/>
        <end position="95"/>
    </location>
</feature>
<keyword evidence="2" id="KW-0732">Signal</keyword>
<feature type="compositionally biased region" description="Polar residues" evidence="1">
    <location>
        <begin position="67"/>
        <end position="84"/>
    </location>
</feature>